<feature type="compositionally biased region" description="Low complexity" evidence="3">
    <location>
        <begin position="565"/>
        <end position="578"/>
    </location>
</feature>
<reference evidence="6 7" key="1">
    <citation type="submission" date="2014-06" db="EMBL/GenBank/DDBJ databases">
        <authorList>
            <person name="Swart Estienne"/>
        </authorList>
    </citation>
    <scope>NUCLEOTIDE SEQUENCE [LARGE SCALE GENOMIC DNA]</scope>
    <source>
        <strain evidence="6 7">130c</strain>
    </source>
</reference>
<sequence>MSIHVLLWFKVNAQNMYSILFNNNNLQIFEPKFNNSINGLLKKAQQKENNRNEAVTFSRYRKVLKKNDYTKDSQFLFKLDLPHLKDQCFIIKQETIKDLKQGDLITIFLFIDFTDIKTQLKQNIARDFRNLYYTSVAHDIKTPVNGIMGTNQMLIKSFSLDHNMKKLLTTQSHCCKSLMYYSNSIQDLASLENGTFQLEKDFFQMRRSLNDVLFMLQEQLGNRNIKIKFSCHNNVPDLIYSDVRRIKQVLYQLVQNAIKYTQKGTIKVKVKVTENLPIEGLQRPSLIRQQSVIHEVDEEEKDDFSPNSRRAQGKDNKKRRSLSLTQIKQDPMNKQKAINKSKRLSAAHKANNIQRNNINSRPSDHGDGGTGGIDVPIKLKLEQTNNSPERTEQSDGTFNEDSSENEGVEMKTRLANQGSINNNHCRFLRFDVKDSGIGIKRKDLKKLFEMFQKTGENIHLSDHTGVGIGLTLCKKLCEQLGGMIYLKSKVNKGSKFSCFFNISKPADSNDNYEQTSPSSDNRSQSSKRSNSKSRSSRNMNSEIPKSNKQRKSKKQVKNPNLLSPEKSSSSSESESKSKSGSRSKSRSSRGGMIKVQSKIELSLRESSSNIIMNDKNAYQQLNFHLDNSLANKSINNSIFNKSQHGGNIQVSQNLNNTRLDSQDEDPIPEEDVNIELERNQRQHHKSILIGQSKIVNYQNLHNPKTDLIQYIESPVKLNPPKIKCQKCTGQILIIDDNQFNLEIGKLVFEQNFGINCDLATDGQEGFNRIISKSNCRKCQAYKIILVDINMPVLNGIELMKKLQVANNQNLIQMHLSFYIAHTALPESFLGDINTFGFNMYMSKPTQAKRLEKLIKRLNIDCKVNQ</sequence>
<dbReference type="InterPro" id="IPR011006">
    <property type="entry name" value="CheY-like_superfamily"/>
</dbReference>
<dbReference type="PANTHER" id="PTHR43719:SF28">
    <property type="entry name" value="PEROXIDE STRESS-ACTIVATED HISTIDINE KINASE MAK1-RELATED"/>
    <property type="match status" value="1"/>
</dbReference>
<dbReference type="AlphaFoldDB" id="A0A078B0D6"/>
<evidence type="ECO:0000259" key="5">
    <source>
        <dbReference type="PROSITE" id="PS50110"/>
    </source>
</evidence>
<dbReference type="OrthoDB" id="10266508at2759"/>
<name>A0A078B0D6_STYLE</name>
<feature type="compositionally biased region" description="Polar residues" evidence="3">
    <location>
        <begin position="382"/>
        <end position="400"/>
    </location>
</feature>
<dbReference type="EMBL" id="CCKQ01016101">
    <property type="protein sequence ID" value="CDW87974.1"/>
    <property type="molecule type" value="Genomic_DNA"/>
</dbReference>
<dbReference type="Pfam" id="PF00072">
    <property type="entry name" value="Response_reg"/>
    <property type="match status" value="1"/>
</dbReference>
<dbReference type="SMART" id="SM00448">
    <property type="entry name" value="REC"/>
    <property type="match status" value="1"/>
</dbReference>
<dbReference type="InParanoid" id="A0A078B0D6"/>
<feature type="compositionally biased region" description="Basic residues" evidence="3">
    <location>
        <begin position="547"/>
        <end position="556"/>
    </location>
</feature>
<dbReference type="PRINTS" id="PR00344">
    <property type="entry name" value="BCTRLSENSOR"/>
</dbReference>
<dbReference type="InterPro" id="IPR050956">
    <property type="entry name" value="2C_system_His_kinase"/>
</dbReference>
<dbReference type="Pfam" id="PF00512">
    <property type="entry name" value="HisKA"/>
    <property type="match status" value="1"/>
</dbReference>
<dbReference type="OMA" id="HILETYW"/>
<dbReference type="SUPFAM" id="SSF52172">
    <property type="entry name" value="CheY-like"/>
    <property type="match status" value="1"/>
</dbReference>
<dbReference type="InterPro" id="IPR036890">
    <property type="entry name" value="HATPase_C_sf"/>
</dbReference>
<evidence type="ECO:0000313" key="7">
    <source>
        <dbReference type="Proteomes" id="UP000039865"/>
    </source>
</evidence>
<dbReference type="CDD" id="cd17546">
    <property type="entry name" value="REC_hyHK_CKI1_RcsC-like"/>
    <property type="match status" value="1"/>
</dbReference>
<keyword evidence="7" id="KW-1185">Reference proteome</keyword>
<feature type="modified residue" description="4-aspartylphosphate" evidence="2">
    <location>
        <position position="787"/>
    </location>
</feature>
<evidence type="ECO:0000256" key="3">
    <source>
        <dbReference type="SAM" id="MobiDB-lite"/>
    </source>
</evidence>
<dbReference type="InterPro" id="IPR005467">
    <property type="entry name" value="His_kinase_dom"/>
</dbReference>
<dbReference type="PANTHER" id="PTHR43719">
    <property type="entry name" value="TWO-COMPONENT HISTIDINE KINASE"/>
    <property type="match status" value="1"/>
</dbReference>
<dbReference type="SMART" id="SM00387">
    <property type="entry name" value="HATPase_c"/>
    <property type="match status" value="1"/>
</dbReference>
<organism evidence="6 7">
    <name type="scientific">Stylonychia lemnae</name>
    <name type="common">Ciliate</name>
    <dbReference type="NCBI Taxonomy" id="5949"/>
    <lineage>
        <taxon>Eukaryota</taxon>
        <taxon>Sar</taxon>
        <taxon>Alveolata</taxon>
        <taxon>Ciliophora</taxon>
        <taxon>Intramacronucleata</taxon>
        <taxon>Spirotrichea</taxon>
        <taxon>Stichotrichia</taxon>
        <taxon>Sporadotrichida</taxon>
        <taxon>Oxytrichidae</taxon>
        <taxon>Stylonychinae</taxon>
        <taxon>Stylonychia</taxon>
    </lineage>
</organism>
<feature type="region of interest" description="Disordered" evidence="3">
    <location>
        <begin position="509"/>
        <end position="600"/>
    </location>
</feature>
<feature type="region of interest" description="Disordered" evidence="3">
    <location>
        <begin position="297"/>
        <end position="408"/>
    </location>
</feature>
<evidence type="ECO:0000256" key="1">
    <source>
        <dbReference type="ARBA" id="ARBA00022553"/>
    </source>
</evidence>
<dbReference type="Gene3D" id="3.30.565.10">
    <property type="entry name" value="Histidine kinase-like ATPase, C-terminal domain"/>
    <property type="match status" value="2"/>
</dbReference>
<evidence type="ECO:0000313" key="6">
    <source>
        <dbReference type="EMBL" id="CDW87974.1"/>
    </source>
</evidence>
<dbReference type="CDD" id="cd00082">
    <property type="entry name" value="HisKA"/>
    <property type="match status" value="1"/>
</dbReference>
<evidence type="ECO:0000259" key="4">
    <source>
        <dbReference type="PROSITE" id="PS50109"/>
    </source>
</evidence>
<evidence type="ECO:0000256" key="2">
    <source>
        <dbReference type="PROSITE-ProRule" id="PRU00169"/>
    </source>
</evidence>
<dbReference type="InterPro" id="IPR001789">
    <property type="entry name" value="Sig_transdc_resp-reg_receiver"/>
</dbReference>
<dbReference type="InterPro" id="IPR036097">
    <property type="entry name" value="HisK_dim/P_sf"/>
</dbReference>
<feature type="domain" description="Histidine kinase" evidence="4">
    <location>
        <begin position="135"/>
        <end position="504"/>
    </location>
</feature>
<feature type="compositionally biased region" description="Basic residues" evidence="3">
    <location>
        <begin position="337"/>
        <end position="346"/>
    </location>
</feature>
<dbReference type="Pfam" id="PF02518">
    <property type="entry name" value="HATPase_c"/>
    <property type="match status" value="1"/>
</dbReference>
<feature type="domain" description="Response regulatory" evidence="5">
    <location>
        <begin position="730"/>
        <end position="858"/>
    </location>
</feature>
<dbReference type="Gene3D" id="1.10.287.130">
    <property type="match status" value="1"/>
</dbReference>
<dbReference type="InterPro" id="IPR003594">
    <property type="entry name" value="HATPase_dom"/>
</dbReference>
<dbReference type="SUPFAM" id="SSF47384">
    <property type="entry name" value="Homodimeric domain of signal transducing histidine kinase"/>
    <property type="match status" value="1"/>
</dbReference>
<keyword evidence="1 2" id="KW-0597">Phosphoprotein</keyword>
<feature type="compositionally biased region" description="Low complexity" evidence="3">
    <location>
        <begin position="516"/>
        <end position="528"/>
    </location>
</feature>
<dbReference type="Gene3D" id="3.40.50.2300">
    <property type="match status" value="1"/>
</dbReference>
<dbReference type="InterPro" id="IPR003661">
    <property type="entry name" value="HisK_dim/P_dom"/>
</dbReference>
<proteinExistence type="predicted"/>
<protein>
    <submittedName>
        <fullName evidence="6">Histidine kinase</fullName>
    </submittedName>
</protein>
<feature type="compositionally biased region" description="Polar residues" evidence="3">
    <location>
        <begin position="351"/>
        <end position="361"/>
    </location>
</feature>
<keyword evidence="6" id="KW-0418">Kinase</keyword>
<dbReference type="SUPFAM" id="SSF55874">
    <property type="entry name" value="ATPase domain of HSP90 chaperone/DNA topoisomerase II/histidine kinase"/>
    <property type="match status" value="2"/>
</dbReference>
<gene>
    <name evidence="6" type="primary">Contig16533.g17600</name>
    <name evidence="6" type="ORF">STYLEM_17089</name>
</gene>
<dbReference type="Proteomes" id="UP000039865">
    <property type="component" value="Unassembled WGS sequence"/>
</dbReference>
<accession>A0A078B0D6</accession>
<keyword evidence="6" id="KW-0808">Transferase</keyword>
<dbReference type="InterPro" id="IPR004358">
    <property type="entry name" value="Sig_transdc_His_kin-like_C"/>
</dbReference>
<dbReference type="GO" id="GO:0000155">
    <property type="term" value="F:phosphorelay sensor kinase activity"/>
    <property type="evidence" value="ECO:0007669"/>
    <property type="project" value="InterPro"/>
</dbReference>
<dbReference type="PROSITE" id="PS50109">
    <property type="entry name" value="HIS_KIN"/>
    <property type="match status" value="1"/>
</dbReference>
<dbReference type="PROSITE" id="PS50110">
    <property type="entry name" value="RESPONSE_REGULATORY"/>
    <property type="match status" value="1"/>
</dbReference>